<dbReference type="InterPro" id="IPR008509">
    <property type="entry name" value="MOT2/MFSD5"/>
</dbReference>
<protein>
    <submittedName>
        <fullName evidence="1">Uncharacterized protein</fullName>
    </submittedName>
</protein>
<dbReference type="GO" id="GO:0015098">
    <property type="term" value="F:molybdate ion transmembrane transporter activity"/>
    <property type="evidence" value="ECO:0007669"/>
    <property type="project" value="InterPro"/>
</dbReference>
<dbReference type="EMBL" id="CAJOBE010064551">
    <property type="protein sequence ID" value="CAF4397071.1"/>
    <property type="molecule type" value="Genomic_DNA"/>
</dbReference>
<dbReference type="GO" id="GO:0016020">
    <property type="term" value="C:membrane"/>
    <property type="evidence" value="ECO:0007669"/>
    <property type="project" value="InterPro"/>
</dbReference>
<gene>
    <name evidence="1" type="ORF">FNK824_LOCUS43829</name>
</gene>
<evidence type="ECO:0000313" key="1">
    <source>
        <dbReference type="EMBL" id="CAF4397071.1"/>
    </source>
</evidence>
<comment type="caution">
    <text evidence="1">The sequence shown here is derived from an EMBL/GenBank/DDBJ whole genome shotgun (WGS) entry which is preliminary data.</text>
</comment>
<dbReference type="Proteomes" id="UP000663874">
    <property type="component" value="Unassembled WGS sequence"/>
</dbReference>
<dbReference type="Pfam" id="PF05631">
    <property type="entry name" value="MFS_5"/>
    <property type="match status" value="1"/>
</dbReference>
<proteinExistence type="predicted"/>
<sequence length="50" mass="5540">MCCLLVTTWSENYGDANAPVSQSFLSAWKSIKSDRKIFLLGIVQALFEAS</sequence>
<dbReference type="AlphaFoldDB" id="A0A820P077"/>
<feature type="non-terminal residue" evidence="1">
    <location>
        <position position="1"/>
    </location>
</feature>
<accession>A0A820P077</accession>
<evidence type="ECO:0000313" key="2">
    <source>
        <dbReference type="Proteomes" id="UP000663874"/>
    </source>
</evidence>
<name>A0A820P077_9BILA</name>
<reference evidence="1" key="1">
    <citation type="submission" date="2021-02" db="EMBL/GenBank/DDBJ databases">
        <authorList>
            <person name="Nowell W R."/>
        </authorList>
    </citation>
    <scope>NUCLEOTIDE SEQUENCE</scope>
</reference>
<organism evidence="1 2">
    <name type="scientific">Rotaria sordida</name>
    <dbReference type="NCBI Taxonomy" id="392033"/>
    <lineage>
        <taxon>Eukaryota</taxon>
        <taxon>Metazoa</taxon>
        <taxon>Spiralia</taxon>
        <taxon>Gnathifera</taxon>
        <taxon>Rotifera</taxon>
        <taxon>Eurotatoria</taxon>
        <taxon>Bdelloidea</taxon>
        <taxon>Philodinida</taxon>
        <taxon>Philodinidae</taxon>
        <taxon>Rotaria</taxon>
    </lineage>
</organism>